<protein>
    <submittedName>
        <fullName evidence="6">Uncharacterized protein LOC110987172 isoform X1</fullName>
    </submittedName>
</protein>
<feature type="compositionally biased region" description="Acidic residues" evidence="3">
    <location>
        <begin position="1266"/>
        <end position="1288"/>
    </location>
</feature>
<dbReference type="GeneID" id="110987172"/>
<dbReference type="InterPro" id="IPR051625">
    <property type="entry name" value="Signaling_Regulatory_Domain"/>
</dbReference>
<name>A0A8B7ZKD3_ACAPL</name>
<proteinExistence type="predicted"/>
<feature type="region of interest" description="Disordered" evidence="3">
    <location>
        <begin position="1262"/>
        <end position="1303"/>
    </location>
</feature>
<dbReference type="OMA" id="KFYLNMC"/>
<dbReference type="Pfam" id="PF25390">
    <property type="entry name" value="WD40_RLD"/>
    <property type="match status" value="1"/>
</dbReference>
<evidence type="ECO:0000313" key="6">
    <source>
        <dbReference type="RefSeq" id="XP_022105350.1"/>
    </source>
</evidence>
<feature type="repeat" description="RCC1" evidence="2">
    <location>
        <begin position="909"/>
        <end position="960"/>
    </location>
</feature>
<dbReference type="SUPFAM" id="SSF50985">
    <property type="entry name" value="RCC1/BLIP-II"/>
    <property type="match status" value="2"/>
</dbReference>
<evidence type="ECO:0000256" key="1">
    <source>
        <dbReference type="ARBA" id="ARBA00022737"/>
    </source>
</evidence>
<feature type="domain" description="RCC1-like" evidence="4">
    <location>
        <begin position="826"/>
        <end position="1075"/>
    </location>
</feature>
<feature type="repeat" description="RCC1" evidence="2">
    <location>
        <begin position="1013"/>
        <end position="1065"/>
    </location>
</feature>
<feature type="repeat" description="RCC1" evidence="2">
    <location>
        <begin position="961"/>
        <end position="1012"/>
    </location>
</feature>
<reference evidence="6" key="1">
    <citation type="submission" date="2025-08" db="UniProtKB">
        <authorList>
            <consortium name="RefSeq"/>
        </authorList>
    </citation>
    <scope>IDENTIFICATION</scope>
</reference>
<keyword evidence="5" id="KW-1185">Reference proteome</keyword>
<dbReference type="PRINTS" id="PR00633">
    <property type="entry name" value="RCCNDNSATION"/>
</dbReference>
<dbReference type="SUPFAM" id="SSF69322">
    <property type="entry name" value="Tricorn protease domain 2"/>
    <property type="match status" value="1"/>
</dbReference>
<dbReference type="PROSITE" id="PS50012">
    <property type="entry name" value="RCC1_3"/>
    <property type="match status" value="6"/>
</dbReference>
<evidence type="ECO:0000256" key="3">
    <source>
        <dbReference type="SAM" id="MobiDB-lite"/>
    </source>
</evidence>
<dbReference type="Proteomes" id="UP000694845">
    <property type="component" value="Unplaced"/>
</dbReference>
<dbReference type="KEGG" id="aplc:110987172"/>
<feature type="repeat" description="RCC1" evidence="2">
    <location>
        <begin position="1205"/>
        <end position="1262"/>
    </location>
</feature>
<dbReference type="PROSITE" id="PS00626">
    <property type="entry name" value="RCC1_2"/>
    <property type="match status" value="3"/>
</dbReference>
<evidence type="ECO:0000313" key="5">
    <source>
        <dbReference type="Proteomes" id="UP000694845"/>
    </source>
</evidence>
<organism evidence="5 6">
    <name type="scientific">Acanthaster planci</name>
    <name type="common">Crown-of-thorns starfish</name>
    <dbReference type="NCBI Taxonomy" id="133434"/>
    <lineage>
        <taxon>Eukaryota</taxon>
        <taxon>Metazoa</taxon>
        <taxon>Echinodermata</taxon>
        <taxon>Eleutherozoa</taxon>
        <taxon>Asterozoa</taxon>
        <taxon>Asteroidea</taxon>
        <taxon>Valvatacea</taxon>
        <taxon>Valvatida</taxon>
        <taxon>Acanthasteridae</taxon>
        <taxon>Acanthaster</taxon>
    </lineage>
</organism>
<accession>A0A8B7ZKD3</accession>
<feature type="repeat" description="RCC1" evidence="2">
    <location>
        <begin position="852"/>
        <end position="908"/>
    </location>
</feature>
<feature type="compositionally biased region" description="Low complexity" evidence="3">
    <location>
        <begin position="813"/>
        <end position="824"/>
    </location>
</feature>
<evidence type="ECO:0000259" key="4">
    <source>
        <dbReference type="Pfam" id="PF25390"/>
    </source>
</evidence>
<keyword evidence="1" id="KW-0677">Repeat</keyword>
<feature type="repeat" description="RCC1" evidence="2">
    <location>
        <begin position="1153"/>
        <end position="1204"/>
    </location>
</feature>
<dbReference type="InterPro" id="IPR009091">
    <property type="entry name" value="RCC1/BLIP-II"/>
</dbReference>
<dbReference type="PANTHER" id="PTHR22872">
    <property type="entry name" value="BTK-BINDING PROTEIN-RELATED"/>
    <property type="match status" value="1"/>
</dbReference>
<gene>
    <name evidence="6" type="primary">LOC110987172</name>
</gene>
<sequence length="1668" mass="183080">MARQRSGGNFPTQGIPTPVGVGKEAADIVREHSLFELALLTRLRTPDTKVGARGRSYVSQNRVFYRLCSHVQRGCTSVTLLMCSNGYLLVRCDEPAKPPIMKQVLWFQNPQKEIQAIALDPSGRQAVCACRDSSIYLVPIYALLHPSTGAKQSWKADDLTRIIAPNKRGIPAQVVWWNSSDGRRIVIVGTREGEITLIDVAGRKVVRALNLKEEVAILDVVNHPGVTYLLIQSDPGNQWGLLLEKQKADANRKTAEIEIAVPGFEVIHPHNVPKLNILNAQESQSMFLPYCFNNFMDVVTLSTQSAMGQSFVAAHDYDSNIYKIFDSSIDNWFPLHVYRLPPQCSHVVLTDRLMFVIYIRDGDMVLGVLSSHLSETGNQDHPPNPAAVMQTFFLPSDERVVAVYKCSFPAGYVSDKTTTQADRAPASRYSQQGVKHQAQTHTNKSTTKLELPSRIETHTVLEGCLLVTDVAVYQCRPRISPEGLFLELAMEEMDTSLPENLGITLALPMKGLYGLAANRKLAEGETGLARRLYHRSEWPMLKRVGNFVSQGFIQEALGLVLSALGEPRDLSGADKRQLADIAIRCFLYQMLEGRSDEALISRFRQFLMDNFDYNEISALETFAQYGMQDLIFEVARSRGLVGQALEALLTHGSPELDCEQQCLLVSQGFISTMASSGDNAFLVSMTTQEAVNRLVEKPELCYRYMELFSRFLGDLKLATLMKLAWLFDPSKPTIRPLLTRAVTTAKAKIQTSSSSASLETMSSDCEGSLESALDTTQSFPKPSALVEFFLRVLIVLNRKRIDQGNSSSLLNFDPSADSSSPSSDRVQQAVSLPPQRNILSCGQFHVAVVSGDDVYTWGKAHGGRLGHGDIIPADGRSAPFRVETLHMHQIRIISVACGKEHTMALGDQGRLYSWGTSKCGQLGLGDQTTRTRPSLVQALTGQCCVAIACGQYHSLALTKDQKVYSWGWGVHGQLGHSSVEDQLQPRHVTALDSVRVTQIAGGYCHSIVLSANGQVYVCGSGTFGQLGLGKVVMKRTTPTLLDGFSKERVVLVAGGLFHNIAVTANPQRVYIWGKSPLELRQSLQSTRKRKTSRDVSSDTVIVGRRRSVTVMESRPEDENQYLRPYAFDCGKICAPIKEIACSMNHNLILTCGGQLFSFGKNDSGQLGLGHRTEQRIPVLLRVCDEHCIAAIGAGTEFSVAITAQGQVFSWGSPENGQLGIDASHRNNPQLRQPRLSKSAPMTRLVVTPMLVPGIPRVALSSAVGMTEEEESDEEDMESSDEEELEEVSGWDLPSLGGADPAQPPYGLQSLSLALTSLEGRYDRRTVLQLCQDWRLWQAAAEVCELDRNYPLALLYQLKEREGMGVELRGSQGEEEGLREVTALVDKFIRLTFDKSTDVTLSDEDIKESCKLLLIQVLQFWAEQELPQEVLESLLRKHMDNVAYPLSVLLLCDSLESSPSAGMSGSCLVPPNLIQRFTSKFCLEVTSAVVQHVSQGKPSEDFRPAGGAVDETKARNSTLTTLTAVSSKGGVYRPPGGTGRVAVERLWEEVLHNLGKDAQARAHVSISKSEAAGLVDSSPAREGPENSAAKSDCVVFTCGHHYRKGNLQESATALWISKMATLPVPLPSNTQSLGNLYAKGDGFLPMACPDCVHSSLKLQQQIASDGTST</sequence>
<dbReference type="RefSeq" id="XP_022105350.1">
    <property type="nucleotide sequence ID" value="XM_022249658.1"/>
</dbReference>
<dbReference type="InterPro" id="IPR000408">
    <property type="entry name" value="Reg_chr_condens"/>
</dbReference>
<dbReference type="PANTHER" id="PTHR22872:SF2">
    <property type="entry name" value="INHIBITOR OF BRUTON TYROSINE KINASE"/>
    <property type="match status" value="1"/>
</dbReference>
<feature type="region of interest" description="Disordered" evidence="3">
    <location>
        <begin position="810"/>
        <end position="829"/>
    </location>
</feature>
<evidence type="ECO:0000256" key="2">
    <source>
        <dbReference type="PROSITE-ProRule" id="PRU00235"/>
    </source>
</evidence>
<dbReference type="InterPro" id="IPR058923">
    <property type="entry name" value="RCC1-like_dom"/>
</dbReference>
<dbReference type="OrthoDB" id="16281at2759"/>
<dbReference type="Pfam" id="PF00415">
    <property type="entry name" value="RCC1"/>
    <property type="match status" value="1"/>
</dbReference>
<dbReference type="Gene3D" id="2.130.10.30">
    <property type="entry name" value="Regulator of chromosome condensation 1/beta-lactamase-inhibitor protein II"/>
    <property type="match status" value="2"/>
</dbReference>